<dbReference type="SUPFAM" id="SSF56176">
    <property type="entry name" value="FAD-binding/transporter-associated domain-like"/>
    <property type="match status" value="1"/>
</dbReference>
<evidence type="ECO:0000256" key="4">
    <source>
        <dbReference type="ARBA" id="ARBA00022827"/>
    </source>
</evidence>
<accession>A0ABR4E2Z7</accession>
<evidence type="ECO:0000259" key="6">
    <source>
        <dbReference type="PROSITE" id="PS51387"/>
    </source>
</evidence>
<dbReference type="InterPro" id="IPR016167">
    <property type="entry name" value="FAD-bd_PCMH_sub1"/>
</dbReference>
<proteinExistence type="inferred from homology"/>
<name>A0ABR4E2Z7_9PEZI</name>
<organism evidence="7 8">
    <name type="scientific">Diaporthe vaccinii</name>
    <dbReference type="NCBI Taxonomy" id="105482"/>
    <lineage>
        <taxon>Eukaryota</taxon>
        <taxon>Fungi</taxon>
        <taxon>Dikarya</taxon>
        <taxon>Ascomycota</taxon>
        <taxon>Pezizomycotina</taxon>
        <taxon>Sordariomycetes</taxon>
        <taxon>Sordariomycetidae</taxon>
        <taxon>Diaporthales</taxon>
        <taxon>Diaporthaceae</taxon>
        <taxon>Diaporthe</taxon>
        <taxon>Diaporthe eres species complex</taxon>
    </lineage>
</organism>
<evidence type="ECO:0000256" key="3">
    <source>
        <dbReference type="ARBA" id="ARBA00022630"/>
    </source>
</evidence>
<keyword evidence="5" id="KW-0560">Oxidoreductase</keyword>
<evidence type="ECO:0000256" key="5">
    <source>
        <dbReference type="ARBA" id="ARBA00023002"/>
    </source>
</evidence>
<dbReference type="Gene3D" id="3.30.43.10">
    <property type="entry name" value="Uridine Diphospho-n-acetylenolpyruvylglucosamine Reductase, domain 2"/>
    <property type="match status" value="1"/>
</dbReference>
<evidence type="ECO:0000256" key="1">
    <source>
        <dbReference type="ARBA" id="ARBA00001974"/>
    </source>
</evidence>
<dbReference type="EMBL" id="JBAWTH010000108">
    <property type="protein sequence ID" value="KAL2276795.1"/>
    <property type="molecule type" value="Genomic_DNA"/>
</dbReference>
<dbReference type="PANTHER" id="PTHR42973">
    <property type="entry name" value="BINDING OXIDOREDUCTASE, PUTATIVE (AFU_ORTHOLOGUE AFUA_1G17690)-RELATED"/>
    <property type="match status" value="1"/>
</dbReference>
<dbReference type="InterPro" id="IPR050416">
    <property type="entry name" value="FAD-linked_Oxidoreductase"/>
</dbReference>
<keyword evidence="8" id="KW-1185">Reference proteome</keyword>
<feature type="domain" description="FAD-binding PCMH-type" evidence="6">
    <location>
        <begin position="45"/>
        <end position="216"/>
    </location>
</feature>
<dbReference type="PANTHER" id="PTHR42973:SF39">
    <property type="entry name" value="FAD-BINDING PCMH-TYPE DOMAIN-CONTAINING PROTEIN"/>
    <property type="match status" value="1"/>
</dbReference>
<comment type="caution">
    <text evidence="7">The sequence shown here is derived from an EMBL/GenBank/DDBJ whole genome shotgun (WGS) entry which is preliminary data.</text>
</comment>
<keyword evidence="3" id="KW-0285">Flavoprotein</keyword>
<dbReference type="PROSITE" id="PS51387">
    <property type="entry name" value="FAD_PCMH"/>
    <property type="match status" value="1"/>
</dbReference>
<keyword evidence="4" id="KW-0274">FAD</keyword>
<dbReference type="InterPro" id="IPR036318">
    <property type="entry name" value="FAD-bd_PCMH-like_sf"/>
</dbReference>
<gene>
    <name evidence="7" type="ORF">FJTKL_00454</name>
</gene>
<dbReference type="Pfam" id="PF08031">
    <property type="entry name" value="BBE"/>
    <property type="match status" value="1"/>
</dbReference>
<dbReference type="Proteomes" id="UP001600888">
    <property type="component" value="Unassembled WGS sequence"/>
</dbReference>
<sequence length="460" mass="51281">MSFSSLNTSRLSAWTQTPSVIWRDTARPEDYEKARTSRLFNGIVPKRYPTGILFAKTEDDIVCAMKVALERKLRLSIRAGGQSYPAWSVRDDALLLDLAEYSELVLDQKTHILRLSPSTTGRELDKYLLANGRAFPGGHCPDVAMGGYLLGGGMGWNTNNWGWACESVVGIDVATANGQLVRADANTNEDLFWAARGGGPAFPGVVTRFYLQTQPAPKVIRSSVYVYPLEHYKTALNWALEIASTLENTIELTAVGSYHEGIQDPCTMIILLALSDDKTLVEKLLRSAEDSRPNGALSASVCQETNIQREYDHKAMAYPIGERYKVDNVFLRKDVDIVSLLEPVFTKLPTRQSLSLWSSMRPCSNQPLTGMALSMQSDHYLAVYTIWENEADDAQYGAWLSSIMEQLEPQSVGSYLGEYDFQARPSKGWGTEEYQKLVEIKRKWDPDNRICGCLGLEGST</sequence>
<evidence type="ECO:0000256" key="2">
    <source>
        <dbReference type="ARBA" id="ARBA00005466"/>
    </source>
</evidence>
<dbReference type="Pfam" id="PF01565">
    <property type="entry name" value="FAD_binding_4"/>
    <property type="match status" value="1"/>
</dbReference>
<evidence type="ECO:0000313" key="8">
    <source>
        <dbReference type="Proteomes" id="UP001600888"/>
    </source>
</evidence>
<dbReference type="Gene3D" id="3.40.462.20">
    <property type="match status" value="1"/>
</dbReference>
<dbReference type="InterPro" id="IPR016166">
    <property type="entry name" value="FAD-bd_PCMH"/>
</dbReference>
<dbReference type="InterPro" id="IPR016169">
    <property type="entry name" value="FAD-bd_PCMH_sub2"/>
</dbReference>
<comment type="cofactor">
    <cofactor evidence="1">
        <name>FAD</name>
        <dbReference type="ChEBI" id="CHEBI:57692"/>
    </cofactor>
</comment>
<dbReference type="InterPro" id="IPR012951">
    <property type="entry name" value="BBE"/>
</dbReference>
<evidence type="ECO:0000313" key="7">
    <source>
        <dbReference type="EMBL" id="KAL2276795.1"/>
    </source>
</evidence>
<dbReference type="InterPro" id="IPR006094">
    <property type="entry name" value="Oxid_FAD_bind_N"/>
</dbReference>
<protein>
    <recommendedName>
        <fullName evidence="6">FAD-binding PCMH-type domain-containing protein</fullName>
    </recommendedName>
</protein>
<comment type="similarity">
    <text evidence="2">Belongs to the oxygen-dependent FAD-linked oxidoreductase family.</text>
</comment>
<dbReference type="Gene3D" id="3.30.465.10">
    <property type="match status" value="1"/>
</dbReference>
<reference evidence="7 8" key="1">
    <citation type="submission" date="2024-03" db="EMBL/GenBank/DDBJ databases">
        <title>A high-quality draft genome sequence of Diaporthe vaccinii, a causative agent of upright dieback and viscid rot disease in cranberry plants.</title>
        <authorList>
            <person name="Sarrasin M."/>
            <person name="Lang B.F."/>
            <person name="Burger G."/>
        </authorList>
    </citation>
    <scope>NUCLEOTIDE SEQUENCE [LARGE SCALE GENOMIC DNA]</scope>
    <source>
        <strain evidence="7 8">IS7</strain>
    </source>
</reference>